<protein>
    <submittedName>
        <fullName evidence="1">Uncharacterized protein</fullName>
    </submittedName>
</protein>
<keyword evidence="2" id="KW-1185">Reference proteome</keyword>
<name>A0ACC0G4C7_9ERIC</name>
<reference evidence="1 2" key="1">
    <citation type="journal article" date="2022" name="Plant J.">
        <title>Chromosome-level genome of Camellia lanceoleosa provides a valuable resource for understanding genome evolution and self-incompatibility.</title>
        <authorList>
            <person name="Gong W."/>
            <person name="Xiao S."/>
            <person name="Wang L."/>
            <person name="Liao Z."/>
            <person name="Chang Y."/>
            <person name="Mo W."/>
            <person name="Hu G."/>
            <person name="Li W."/>
            <person name="Zhao G."/>
            <person name="Zhu H."/>
            <person name="Hu X."/>
            <person name="Ji K."/>
            <person name="Xiang X."/>
            <person name="Song Q."/>
            <person name="Yuan D."/>
            <person name="Jin S."/>
            <person name="Zhang L."/>
        </authorList>
    </citation>
    <scope>NUCLEOTIDE SEQUENCE [LARGE SCALE GENOMIC DNA]</scope>
    <source>
        <strain evidence="1">SQ_2022a</strain>
    </source>
</reference>
<sequence length="184" mass="19947">MKNYSHIYEIEELCSGTPCAGFAVKSCCCCVCSPVAGCVVPLLWSCYGKPSAGVFAVMNCCCWSYSCCFCVVCLLGCHAVANVCGVEMLLLMFAGLTCCYSCCFATLGAVGAAVYWCCLLLPWVLNTGASSCGKEFDGVLFRSCWKILQGKELAELDGCPCGVQDEWREFKKKLRKELGRSVKL</sequence>
<accession>A0ACC0G4C7</accession>
<comment type="caution">
    <text evidence="1">The sequence shown here is derived from an EMBL/GenBank/DDBJ whole genome shotgun (WGS) entry which is preliminary data.</text>
</comment>
<evidence type="ECO:0000313" key="1">
    <source>
        <dbReference type="EMBL" id="KAI7995212.1"/>
    </source>
</evidence>
<dbReference type="EMBL" id="CM045769">
    <property type="protein sequence ID" value="KAI7995212.1"/>
    <property type="molecule type" value="Genomic_DNA"/>
</dbReference>
<organism evidence="1 2">
    <name type="scientific">Camellia lanceoleosa</name>
    <dbReference type="NCBI Taxonomy" id="1840588"/>
    <lineage>
        <taxon>Eukaryota</taxon>
        <taxon>Viridiplantae</taxon>
        <taxon>Streptophyta</taxon>
        <taxon>Embryophyta</taxon>
        <taxon>Tracheophyta</taxon>
        <taxon>Spermatophyta</taxon>
        <taxon>Magnoliopsida</taxon>
        <taxon>eudicotyledons</taxon>
        <taxon>Gunneridae</taxon>
        <taxon>Pentapetalae</taxon>
        <taxon>asterids</taxon>
        <taxon>Ericales</taxon>
        <taxon>Theaceae</taxon>
        <taxon>Camellia</taxon>
    </lineage>
</organism>
<dbReference type="Proteomes" id="UP001060215">
    <property type="component" value="Chromosome 12"/>
</dbReference>
<proteinExistence type="predicted"/>
<evidence type="ECO:0000313" key="2">
    <source>
        <dbReference type="Proteomes" id="UP001060215"/>
    </source>
</evidence>
<gene>
    <name evidence="1" type="ORF">LOK49_LG11G00973</name>
</gene>